<dbReference type="EMBL" id="KZ819803">
    <property type="protein sequence ID" value="PWN52004.1"/>
    <property type="molecule type" value="Genomic_DNA"/>
</dbReference>
<reference evidence="1 2" key="1">
    <citation type="journal article" date="2018" name="Mol. Biol. Evol.">
        <title>Broad Genomic Sampling Reveals a Smut Pathogenic Ancestry of the Fungal Clade Ustilaginomycotina.</title>
        <authorList>
            <person name="Kijpornyongpan T."/>
            <person name="Mondo S.J."/>
            <person name="Barry K."/>
            <person name="Sandor L."/>
            <person name="Lee J."/>
            <person name="Lipzen A."/>
            <person name="Pangilinan J."/>
            <person name="LaButti K."/>
            <person name="Hainaut M."/>
            <person name="Henrissat B."/>
            <person name="Grigoriev I.V."/>
            <person name="Spatafora J.W."/>
            <person name="Aime M.C."/>
        </authorList>
    </citation>
    <scope>NUCLEOTIDE SEQUENCE [LARGE SCALE GENOMIC DNA]</scope>
    <source>
        <strain evidence="1 2">SA 807</strain>
    </source>
</reference>
<dbReference type="Proteomes" id="UP000245626">
    <property type="component" value="Unassembled WGS sequence"/>
</dbReference>
<evidence type="ECO:0000313" key="1">
    <source>
        <dbReference type="EMBL" id="PWN52004.1"/>
    </source>
</evidence>
<accession>A0ACD0P1P5</accession>
<evidence type="ECO:0000313" key="2">
    <source>
        <dbReference type="Proteomes" id="UP000245626"/>
    </source>
</evidence>
<sequence>MTSFNGLSHHPDQGGATTQTYTIPSSMRNTYETGQTTSTIPLQGFSPPPKGFFANAGASGDDLPPASSPSMVPNRGRRRESLTGQMRRKVSETTSAAGGGASAFGLSRSPSGVAGLAGGQPIPKASRIGSPQSIRGFSTSPSFGAADLSTSFGAAAEALSLSSSMASNTTIGAHAHSPHIGTPVKQERSMGHSHFGKECFGPSGAETMSPSPSLLSSGAVGAMENDSRRHERRSSVSSTGTVNEDEERERSIAQSNQLLHKCESCAKVYRHPSCLVKHRWEHTVYWKEASKFLMSKHQQVQLLEAAAILVGMDSNARSLPEEKALWPAAVSPPSSGLLGSDQVNFEKLKAQKSRNLTPAPSSIAATSPGRGTTPSLIHNDSSDGSSSSNYDPSVRAGTLSPLHGMGQLRLNGNGAPGREESFSSSRRDSDIQKFRLDDGDTTASSERAERSGSAETEAEEDDDDLDERDATGRGLVGERYGMDAGGDVMAEMEMDDVQ</sequence>
<gene>
    <name evidence="1" type="ORF">IE53DRAFT_367584</name>
</gene>
<name>A0ACD0P1P5_9BASI</name>
<proteinExistence type="predicted"/>
<organism evidence="1 2">
    <name type="scientific">Violaceomyces palustris</name>
    <dbReference type="NCBI Taxonomy" id="1673888"/>
    <lineage>
        <taxon>Eukaryota</taxon>
        <taxon>Fungi</taxon>
        <taxon>Dikarya</taxon>
        <taxon>Basidiomycota</taxon>
        <taxon>Ustilaginomycotina</taxon>
        <taxon>Ustilaginomycetes</taxon>
        <taxon>Violaceomycetales</taxon>
        <taxon>Violaceomycetaceae</taxon>
        <taxon>Violaceomyces</taxon>
    </lineage>
</organism>
<keyword evidence="2" id="KW-1185">Reference proteome</keyword>
<protein>
    <submittedName>
        <fullName evidence="1">Uncharacterized protein</fullName>
    </submittedName>
</protein>